<sequence>MAWGSWSYKPVGDDAADAEDQAGCSPDTPHHSGRRTALPRFLTPAAAIPPHTWWATLSSVVAAVLLALFIFMPRPWLPADHLGQVRHVGCGNSTAEAQAAGCKFDILSYTWVQPACFDQELMYEFLGRDSWRWYPDEETAQELTVNEVANGQREYVYVTWEYYITHCTYMWKKMHRSLMTSRSLDSYVFDYRHTEQCEMVLLDREHQLDSRSVMLVSKYPSCPIAAD</sequence>
<dbReference type="Proteomes" id="UP000078576">
    <property type="component" value="Unassembled WGS sequence"/>
</dbReference>
<dbReference type="STRING" id="694573.A0A194UW76"/>
<dbReference type="PANTHER" id="PTHR35896">
    <property type="entry name" value="IG-LIKE DOMAIN-CONTAINING PROTEIN"/>
    <property type="match status" value="1"/>
</dbReference>
<feature type="transmembrane region" description="Helical" evidence="2">
    <location>
        <begin position="52"/>
        <end position="72"/>
    </location>
</feature>
<dbReference type="InterPro" id="IPR053008">
    <property type="entry name" value="Phomopsin_biosynth_assoc"/>
</dbReference>
<gene>
    <name evidence="3" type="ORF">VP1G_03271</name>
</gene>
<name>A0A194UW76_CYTMA</name>
<evidence type="ECO:0000313" key="3">
    <source>
        <dbReference type="EMBL" id="KUI55972.1"/>
    </source>
</evidence>
<evidence type="ECO:0000256" key="2">
    <source>
        <dbReference type="SAM" id="Phobius"/>
    </source>
</evidence>
<dbReference type="AlphaFoldDB" id="A0A194UW76"/>
<organism evidence="3 4">
    <name type="scientific">Cytospora mali</name>
    <name type="common">Apple Valsa canker fungus</name>
    <name type="synonym">Valsa mali</name>
    <dbReference type="NCBI Taxonomy" id="578113"/>
    <lineage>
        <taxon>Eukaryota</taxon>
        <taxon>Fungi</taxon>
        <taxon>Dikarya</taxon>
        <taxon>Ascomycota</taxon>
        <taxon>Pezizomycotina</taxon>
        <taxon>Sordariomycetes</taxon>
        <taxon>Sordariomycetidae</taxon>
        <taxon>Diaporthales</taxon>
        <taxon>Cytosporaceae</taxon>
        <taxon>Cytospora</taxon>
    </lineage>
</organism>
<keyword evidence="2" id="KW-1133">Transmembrane helix</keyword>
<keyword evidence="4" id="KW-1185">Reference proteome</keyword>
<reference evidence="4" key="1">
    <citation type="submission" date="2014-12" db="EMBL/GenBank/DDBJ databases">
        <title>Genome Sequence of Valsa Canker Pathogens Uncovers a Specific Adaption of Colonization on Woody Bark.</title>
        <authorList>
            <person name="Yin Z."/>
            <person name="Liu H."/>
            <person name="Gao X."/>
            <person name="Li Z."/>
            <person name="Song N."/>
            <person name="Ke X."/>
            <person name="Dai Q."/>
            <person name="Wu Y."/>
            <person name="Sun Y."/>
            <person name="Xu J.-R."/>
            <person name="Kang Z.K."/>
            <person name="Wang L."/>
            <person name="Huang L."/>
        </authorList>
    </citation>
    <scope>NUCLEOTIDE SEQUENCE [LARGE SCALE GENOMIC DNA]</scope>
    <source>
        <strain evidence="4">SXYL134</strain>
    </source>
</reference>
<dbReference type="OrthoDB" id="3501153at2759"/>
<keyword evidence="2" id="KW-0472">Membrane</keyword>
<dbReference type="PANTHER" id="PTHR35896:SF3">
    <property type="entry name" value="MAJOR FACILITATOR SUPERFAMILY TRANSPORTER"/>
    <property type="match status" value="1"/>
</dbReference>
<accession>A0A194UW76</accession>
<protein>
    <submittedName>
        <fullName evidence="3">Uncharacterized protein</fullName>
    </submittedName>
</protein>
<keyword evidence="2" id="KW-0812">Transmembrane</keyword>
<feature type="region of interest" description="Disordered" evidence="1">
    <location>
        <begin position="14"/>
        <end position="35"/>
    </location>
</feature>
<evidence type="ECO:0000313" key="4">
    <source>
        <dbReference type="Proteomes" id="UP000078576"/>
    </source>
</evidence>
<evidence type="ECO:0000256" key="1">
    <source>
        <dbReference type="SAM" id="MobiDB-lite"/>
    </source>
</evidence>
<proteinExistence type="predicted"/>
<dbReference type="EMBL" id="KN714684">
    <property type="protein sequence ID" value="KUI55972.1"/>
    <property type="molecule type" value="Genomic_DNA"/>
</dbReference>